<proteinExistence type="predicted"/>
<dbReference type="EMBL" id="FOCM01000001">
    <property type="protein sequence ID" value="SEM87691.1"/>
    <property type="molecule type" value="Genomic_DNA"/>
</dbReference>
<keyword evidence="1" id="KW-0812">Transmembrane</keyword>
<evidence type="ECO:0000256" key="1">
    <source>
        <dbReference type="SAM" id="Phobius"/>
    </source>
</evidence>
<name>A0A1H8BXN8_9RHOB</name>
<keyword evidence="3" id="KW-1185">Reference proteome</keyword>
<gene>
    <name evidence="2" type="ORF">SAMN04488011_101777</name>
</gene>
<feature type="transmembrane region" description="Helical" evidence="1">
    <location>
        <begin position="20"/>
        <end position="38"/>
    </location>
</feature>
<evidence type="ECO:0000313" key="3">
    <source>
        <dbReference type="Proteomes" id="UP000199372"/>
    </source>
</evidence>
<dbReference type="AlphaFoldDB" id="A0A1H8BXN8"/>
<evidence type="ECO:0000313" key="2">
    <source>
        <dbReference type="EMBL" id="SEM87691.1"/>
    </source>
</evidence>
<organism evidence="2 3">
    <name type="scientific">Palleronia pelagia</name>
    <dbReference type="NCBI Taxonomy" id="387096"/>
    <lineage>
        <taxon>Bacteria</taxon>
        <taxon>Pseudomonadati</taxon>
        <taxon>Pseudomonadota</taxon>
        <taxon>Alphaproteobacteria</taxon>
        <taxon>Rhodobacterales</taxon>
        <taxon>Roseobacteraceae</taxon>
        <taxon>Palleronia</taxon>
    </lineage>
</organism>
<sequence>MIEQITKTVRRCDTLVEDVIGLSALVAMLIAALHFPVLS</sequence>
<protein>
    <submittedName>
        <fullName evidence="2">Uncharacterized protein</fullName>
    </submittedName>
</protein>
<keyword evidence="1" id="KW-0472">Membrane</keyword>
<dbReference type="Proteomes" id="UP000199372">
    <property type="component" value="Unassembled WGS sequence"/>
</dbReference>
<accession>A0A1H8BXN8</accession>
<keyword evidence="1" id="KW-1133">Transmembrane helix</keyword>
<reference evidence="3" key="1">
    <citation type="submission" date="2016-10" db="EMBL/GenBank/DDBJ databases">
        <authorList>
            <person name="Varghese N."/>
            <person name="Submissions S."/>
        </authorList>
    </citation>
    <scope>NUCLEOTIDE SEQUENCE [LARGE SCALE GENOMIC DNA]</scope>
    <source>
        <strain evidence="3">DSM 26893</strain>
    </source>
</reference>